<protein>
    <recommendedName>
        <fullName evidence="8">Cytochrome b561 domain-containing protein</fullName>
    </recommendedName>
</protein>
<evidence type="ECO:0000256" key="2">
    <source>
        <dbReference type="ARBA" id="ARBA00022448"/>
    </source>
</evidence>
<keyword evidence="3 7" id="KW-0812">Transmembrane</keyword>
<evidence type="ECO:0000259" key="8">
    <source>
        <dbReference type="SMART" id="SM00665"/>
    </source>
</evidence>
<comment type="subcellular location">
    <subcellularLocation>
        <location evidence="1">Membrane</location>
    </subcellularLocation>
</comment>
<dbReference type="AlphaFoldDB" id="A0A8J2KSX3"/>
<evidence type="ECO:0000256" key="7">
    <source>
        <dbReference type="SAM" id="Phobius"/>
    </source>
</evidence>
<keyword evidence="4" id="KW-0249">Electron transport</keyword>
<keyword evidence="5 7" id="KW-1133">Transmembrane helix</keyword>
<feature type="transmembrane region" description="Helical" evidence="7">
    <location>
        <begin position="445"/>
        <end position="468"/>
    </location>
</feature>
<feature type="transmembrane region" description="Helical" evidence="7">
    <location>
        <begin position="280"/>
        <end position="303"/>
    </location>
</feature>
<dbReference type="Proteomes" id="UP000708208">
    <property type="component" value="Unassembled WGS sequence"/>
</dbReference>
<dbReference type="GO" id="GO:0016020">
    <property type="term" value="C:membrane"/>
    <property type="evidence" value="ECO:0007669"/>
    <property type="project" value="UniProtKB-SubCell"/>
</dbReference>
<evidence type="ECO:0000313" key="10">
    <source>
        <dbReference type="Proteomes" id="UP000708208"/>
    </source>
</evidence>
<organism evidence="9 10">
    <name type="scientific">Allacma fusca</name>
    <dbReference type="NCBI Taxonomy" id="39272"/>
    <lineage>
        <taxon>Eukaryota</taxon>
        <taxon>Metazoa</taxon>
        <taxon>Ecdysozoa</taxon>
        <taxon>Arthropoda</taxon>
        <taxon>Hexapoda</taxon>
        <taxon>Collembola</taxon>
        <taxon>Symphypleona</taxon>
        <taxon>Sminthuridae</taxon>
        <taxon>Allacma</taxon>
    </lineage>
</organism>
<feature type="transmembrane region" description="Helical" evidence="7">
    <location>
        <begin position="363"/>
        <end position="387"/>
    </location>
</feature>
<keyword evidence="2" id="KW-0813">Transport</keyword>
<comment type="caution">
    <text evidence="9">The sequence shown here is derived from an EMBL/GenBank/DDBJ whole genome shotgun (WGS) entry which is preliminary data.</text>
</comment>
<gene>
    <name evidence="9" type="ORF">AFUS01_LOCUS20196</name>
</gene>
<evidence type="ECO:0000256" key="5">
    <source>
        <dbReference type="ARBA" id="ARBA00022989"/>
    </source>
</evidence>
<dbReference type="InterPro" id="IPR006593">
    <property type="entry name" value="Cyt_b561/ferric_Rdtase_TM"/>
</dbReference>
<keyword evidence="10" id="KW-1185">Reference proteome</keyword>
<sequence>MAYGNFDLEFGCKDCGEDINLSDALQGDALGLRDKAAALPCRRRTHLHVRHPYVYAYASSMNPRSSFHMNYNYVNIPCRETLMIQLMIMTVPDFKQNSADYVFSGTIDHYTDSQDGMPYPYHVSMHSQLTCHEEDFAFGLVPPSNGISYSIPYNEAYDSCTTANESVFNSAYKEKIYHFSRYVCKNPPPTRCEVFDKLTSPTVDDRNARSIGLLQYPPGCTQCTLKKNYFTVKAFYRLVPKIYATRRIHGLCMIFGMVVAPGVSFHIARYLKETPGDAFLVGWWLWIHLFLTIASKMSVWIGLALSSTVPLRTEGFGPELDTIYVSRPGIIEWHGFIGIFALIAFHVGCLVGPFRSKTSSRTVVMFLHSLTGYVSMVLGMVSVIFSTTCYDNYFFVLLLAAIQLVVWIFAMALQLIMDRKRRIIPARKLLPVIEAVSVQLKPPKIIVRLIILIVLVLSHIAIFVLMVLSSTYYGFVRSSPCANCKWKYDEFILEILQSSAESTAAMIYAKALQSLSPWTFFPAIDTYDFEFITAEGVQKINTVFIAYLTPLQLWVWIFLALAIAVISTVVVVVNSCFRISGFLQIGIQMALWLCATLLEKPFREYPTVLRNDMANKRIFLRFYKTIFGLWLLAGLIITNGYKSLVKANFSVARLDNWDDYDRELRRFPEENKNINLYNYWINLRDSWWNQFNRFRDRDAQSKHVEFSENLINY</sequence>
<feature type="transmembrane region" description="Helical" evidence="7">
    <location>
        <begin position="248"/>
        <end position="268"/>
    </location>
</feature>
<name>A0A8J2KSX3_9HEXA</name>
<dbReference type="EMBL" id="CAJVCH010216244">
    <property type="protein sequence ID" value="CAG7731620.1"/>
    <property type="molecule type" value="Genomic_DNA"/>
</dbReference>
<feature type="domain" description="Cytochrome b561" evidence="8">
    <location>
        <begin position="248"/>
        <end position="387"/>
    </location>
</feature>
<evidence type="ECO:0000256" key="4">
    <source>
        <dbReference type="ARBA" id="ARBA00022982"/>
    </source>
</evidence>
<dbReference type="SMART" id="SM00665">
    <property type="entry name" value="B561"/>
    <property type="match status" value="1"/>
</dbReference>
<feature type="transmembrane region" description="Helical" evidence="7">
    <location>
        <begin position="618"/>
        <end position="637"/>
    </location>
</feature>
<evidence type="ECO:0000256" key="1">
    <source>
        <dbReference type="ARBA" id="ARBA00004370"/>
    </source>
</evidence>
<reference evidence="9" key="1">
    <citation type="submission" date="2021-06" db="EMBL/GenBank/DDBJ databases">
        <authorList>
            <person name="Hodson N. C."/>
            <person name="Mongue J. A."/>
            <person name="Jaron S. K."/>
        </authorList>
    </citation>
    <scope>NUCLEOTIDE SEQUENCE</scope>
</reference>
<keyword evidence="6 7" id="KW-0472">Membrane</keyword>
<accession>A0A8J2KSX3</accession>
<evidence type="ECO:0000256" key="3">
    <source>
        <dbReference type="ARBA" id="ARBA00022692"/>
    </source>
</evidence>
<feature type="transmembrane region" description="Helical" evidence="7">
    <location>
        <begin position="553"/>
        <end position="573"/>
    </location>
</feature>
<proteinExistence type="predicted"/>
<evidence type="ECO:0000256" key="6">
    <source>
        <dbReference type="ARBA" id="ARBA00023136"/>
    </source>
</evidence>
<feature type="transmembrane region" description="Helical" evidence="7">
    <location>
        <begin position="333"/>
        <end position="351"/>
    </location>
</feature>
<evidence type="ECO:0000313" key="9">
    <source>
        <dbReference type="EMBL" id="CAG7731620.1"/>
    </source>
</evidence>
<feature type="transmembrane region" description="Helical" evidence="7">
    <location>
        <begin position="393"/>
        <end position="417"/>
    </location>
</feature>